<dbReference type="AlphaFoldDB" id="A0A645DPP7"/>
<name>A0A645DPP7_9ZZZZ</name>
<comment type="caution">
    <text evidence="1">The sequence shown here is derived from an EMBL/GenBank/DDBJ whole genome shotgun (WGS) entry which is preliminary data.</text>
</comment>
<accession>A0A645DPP7</accession>
<organism evidence="1">
    <name type="scientific">bioreactor metagenome</name>
    <dbReference type="NCBI Taxonomy" id="1076179"/>
    <lineage>
        <taxon>unclassified sequences</taxon>
        <taxon>metagenomes</taxon>
        <taxon>ecological metagenomes</taxon>
    </lineage>
</organism>
<protein>
    <submittedName>
        <fullName evidence="1">Uncharacterized protein</fullName>
    </submittedName>
</protein>
<sequence length="130" mass="13171">MLKNQIAVIQADMPSTCQSDGLALIGQIAFKPGQADIADHHIGLVVGIVAGAQLHEGAGVGLKREAVVGAGVPLSDEVGDIIAVPGVGGVHVCVVQAESIQRGRIVVGDGGGVPRAEHLFQVDRCGAGRR</sequence>
<dbReference type="EMBL" id="VSSQ01038331">
    <property type="protein sequence ID" value="MPM91235.1"/>
    <property type="molecule type" value="Genomic_DNA"/>
</dbReference>
<proteinExistence type="predicted"/>
<gene>
    <name evidence="1" type="ORF">SDC9_138362</name>
</gene>
<reference evidence="1" key="1">
    <citation type="submission" date="2019-08" db="EMBL/GenBank/DDBJ databases">
        <authorList>
            <person name="Kucharzyk K."/>
            <person name="Murdoch R.W."/>
            <person name="Higgins S."/>
            <person name="Loffler F."/>
        </authorList>
    </citation>
    <scope>NUCLEOTIDE SEQUENCE</scope>
</reference>
<evidence type="ECO:0000313" key="1">
    <source>
        <dbReference type="EMBL" id="MPM91235.1"/>
    </source>
</evidence>